<evidence type="ECO:0008006" key="3">
    <source>
        <dbReference type="Google" id="ProtNLM"/>
    </source>
</evidence>
<dbReference type="InterPro" id="IPR002220">
    <property type="entry name" value="DapA-like"/>
</dbReference>
<gene>
    <name evidence="2" type="ORF">ENJ10_10385</name>
</gene>
<dbReference type="Proteomes" id="UP000886005">
    <property type="component" value="Unassembled WGS sequence"/>
</dbReference>
<reference evidence="2" key="1">
    <citation type="journal article" date="2020" name="mSystems">
        <title>Genome- and Community-Level Interaction Insights into Carbon Utilization and Element Cycling Functions of Hydrothermarchaeota in Hydrothermal Sediment.</title>
        <authorList>
            <person name="Zhou Z."/>
            <person name="Liu Y."/>
            <person name="Xu W."/>
            <person name="Pan J."/>
            <person name="Luo Z.H."/>
            <person name="Li M."/>
        </authorList>
    </citation>
    <scope>NUCLEOTIDE SEQUENCE [LARGE SCALE GENOMIC DNA]</scope>
    <source>
        <strain evidence="2">HyVt-456</strain>
    </source>
</reference>
<evidence type="ECO:0000256" key="1">
    <source>
        <dbReference type="ARBA" id="ARBA00023239"/>
    </source>
</evidence>
<evidence type="ECO:0000313" key="2">
    <source>
        <dbReference type="EMBL" id="HED11085.1"/>
    </source>
</evidence>
<dbReference type="EMBL" id="DRLD01000283">
    <property type="protein sequence ID" value="HED11085.1"/>
    <property type="molecule type" value="Genomic_DNA"/>
</dbReference>
<name>A0A7V1PV26_CALAY</name>
<organism evidence="2">
    <name type="scientific">Caldithrix abyssi</name>
    <dbReference type="NCBI Taxonomy" id="187145"/>
    <lineage>
        <taxon>Bacteria</taxon>
        <taxon>Pseudomonadati</taxon>
        <taxon>Calditrichota</taxon>
        <taxon>Calditrichia</taxon>
        <taxon>Calditrichales</taxon>
        <taxon>Calditrichaceae</taxon>
        <taxon>Caldithrix</taxon>
    </lineage>
</organism>
<proteinExistence type="predicted"/>
<dbReference type="AlphaFoldDB" id="A0A7V1PV26"/>
<dbReference type="PANTHER" id="PTHR12128">
    <property type="entry name" value="DIHYDRODIPICOLINATE SYNTHASE"/>
    <property type="match status" value="1"/>
</dbReference>
<dbReference type="PANTHER" id="PTHR12128:SF51">
    <property type="entry name" value="BLL4205 PROTEIN"/>
    <property type="match status" value="1"/>
</dbReference>
<dbReference type="SUPFAM" id="SSF51569">
    <property type="entry name" value="Aldolase"/>
    <property type="match status" value="1"/>
</dbReference>
<comment type="caution">
    <text evidence="2">The sequence shown here is derived from an EMBL/GenBank/DDBJ whole genome shotgun (WGS) entry which is preliminary data.</text>
</comment>
<dbReference type="SMART" id="SM01130">
    <property type="entry name" value="DHDPS"/>
    <property type="match status" value="1"/>
</dbReference>
<sequence length="356" mass="39017">MIPLSKEKASLLSMGGVFVPSPLALTPEKTMDESYQRLLTLYYIRSGARSVVPAAHTGEFALNDLGLYERWLKIVMEMTRQYGRDMVNIAAVSGKEAVKQAGIAAAAGYDLVLLAPTAFSGRSPEKVVALVREIASVIPVLAFELQRAIPGSYPFTPALWRELFTIVYGAKGASFDTYRSLVMLEAAALAANREHLILLTGNDDRIVSDLAGEYSFFKEGEKKSVRYAGGLLGHFATDTHAVNRWVKALMDNRAGDGWDFPLSREELAHAVNHCNMVLFDALGNFENSVWGVKYRLSRLGLLPAPVCFSETGRPGQAEAIDAVYGSYPDLCDEAFLREEMSYLKKETGLKEKTGGA</sequence>
<accession>A0A7V1PV26</accession>
<protein>
    <recommendedName>
        <fullName evidence="3">Dihydrodipicolinate synthase family protein</fullName>
    </recommendedName>
</protein>
<dbReference type="InterPro" id="IPR013785">
    <property type="entry name" value="Aldolase_TIM"/>
</dbReference>
<dbReference type="Gene3D" id="3.20.20.70">
    <property type="entry name" value="Aldolase class I"/>
    <property type="match status" value="1"/>
</dbReference>
<dbReference type="GO" id="GO:0008840">
    <property type="term" value="F:4-hydroxy-tetrahydrodipicolinate synthase activity"/>
    <property type="evidence" value="ECO:0007669"/>
    <property type="project" value="TreeGrafter"/>
</dbReference>
<keyword evidence="1" id="KW-0456">Lyase</keyword>